<dbReference type="GO" id="GO:0016559">
    <property type="term" value="P:peroxisome fission"/>
    <property type="evidence" value="ECO:0007669"/>
    <property type="project" value="TreeGrafter"/>
</dbReference>
<feature type="domain" description="Dynamin-type G" evidence="3">
    <location>
        <begin position="46"/>
        <end position="323"/>
    </location>
</feature>
<dbReference type="GO" id="GO:0048312">
    <property type="term" value="P:intracellular distribution of mitochondria"/>
    <property type="evidence" value="ECO:0007669"/>
    <property type="project" value="TreeGrafter"/>
</dbReference>
<dbReference type="EMBL" id="JAVRRL010000142">
    <property type="protein sequence ID" value="KAK5107072.1"/>
    <property type="molecule type" value="Genomic_DNA"/>
</dbReference>
<dbReference type="GO" id="GO:0006897">
    <property type="term" value="P:endocytosis"/>
    <property type="evidence" value="ECO:0007669"/>
    <property type="project" value="TreeGrafter"/>
</dbReference>
<dbReference type="Proteomes" id="UP001310890">
    <property type="component" value="Unassembled WGS sequence"/>
</dbReference>
<evidence type="ECO:0000259" key="3">
    <source>
        <dbReference type="PROSITE" id="PS51718"/>
    </source>
</evidence>
<proteinExistence type="predicted"/>
<dbReference type="SMART" id="SM00053">
    <property type="entry name" value="DYNc"/>
    <property type="match status" value="1"/>
</dbReference>
<dbReference type="GO" id="GO:0005525">
    <property type="term" value="F:GTP binding"/>
    <property type="evidence" value="ECO:0007669"/>
    <property type="project" value="InterPro"/>
</dbReference>
<dbReference type="GO" id="GO:0005874">
    <property type="term" value="C:microtubule"/>
    <property type="evidence" value="ECO:0007669"/>
    <property type="project" value="TreeGrafter"/>
</dbReference>
<dbReference type="PROSITE" id="PS51718">
    <property type="entry name" value="G_DYNAMIN_2"/>
    <property type="match status" value="1"/>
</dbReference>
<dbReference type="Pfam" id="PF00350">
    <property type="entry name" value="Dynamin_N"/>
    <property type="match status" value="1"/>
</dbReference>
<dbReference type="SUPFAM" id="SSF52540">
    <property type="entry name" value="P-loop containing nucleoside triphosphate hydrolases"/>
    <property type="match status" value="1"/>
</dbReference>
<gene>
    <name evidence="4" type="ORF">LTR62_001890</name>
</gene>
<dbReference type="InterPro" id="IPR030381">
    <property type="entry name" value="G_DYNAMIN_dom"/>
</dbReference>
<sequence>MTSADIKMHAHSIDNQDTVLAGLRSGKSSQRLEQIASLRARGVGEHVDLPQLVVCGDQSVGEGSVLEGITGLPFPRQDGVCTKFAPEITITHTEGPTKVSAEIIPHRSRSDASKTELCMYRRNTAHFSELPDVIAAIGAHVGIWGFGNVEKGPAFVEDVLRFKVSGPIGLHLSVVDLPGLISVANEEQTEEDVQTVHSLVDSYVQNPRSIILAVVQANNDIANQGIIQKSKKYDKSGTEERIAALAKNQDITKLKLGYFLLKNPSPSELASGVTQEQREGIELNYFASSPWKEQALEAERVGVAILRKFLQRLLDQRIEREMPKVREEIKHLIKRTENEINSLGEERPRRGISGCSCLELQRDSTTSLPPRFTATITTMKVMQTPVMDAWDVDPIQHSPEMSNGQGYVTEGEMKAFVLKLYRKIRGRELPGNYNHALLTELFHYQSKKWKMMASDHIADVFENLSSFVTAAVRYVSADLDGLAYTAYCKNLLGRGHCISSDSY</sequence>
<reference evidence="4" key="1">
    <citation type="submission" date="2023-08" db="EMBL/GenBank/DDBJ databases">
        <title>Black Yeasts Isolated from many extreme environments.</title>
        <authorList>
            <person name="Coleine C."/>
            <person name="Stajich J.E."/>
            <person name="Selbmann L."/>
        </authorList>
    </citation>
    <scope>NUCLEOTIDE SEQUENCE</scope>
    <source>
        <strain evidence="4">CCFEE 5401</strain>
    </source>
</reference>
<dbReference type="Gene3D" id="1.20.120.1240">
    <property type="entry name" value="Dynamin, middle domain"/>
    <property type="match status" value="1"/>
</dbReference>
<dbReference type="InterPro" id="IPR000375">
    <property type="entry name" value="Dynamin_stalk"/>
</dbReference>
<dbReference type="InterPro" id="IPR022812">
    <property type="entry name" value="Dynamin"/>
</dbReference>
<comment type="caution">
    <text evidence="4">The sequence shown here is derived from an EMBL/GenBank/DDBJ whole genome shotgun (WGS) entry which is preliminary data.</text>
</comment>
<accession>A0AAN7TFG0</accession>
<keyword evidence="2" id="KW-0342">GTP-binding</keyword>
<dbReference type="PRINTS" id="PR00195">
    <property type="entry name" value="DYNAMIN"/>
</dbReference>
<dbReference type="GO" id="GO:0003924">
    <property type="term" value="F:GTPase activity"/>
    <property type="evidence" value="ECO:0007669"/>
    <property type="project" value="InterPro"/>
</dbReference>
<dbReference type="InterPro" id="IPR027417">
    <property type="entry name" value="P-loop_NTPase"/>
</dbReference>
<name>A0AAN7TFG0_9PEZI</name>
<dbReference type="PANTHER" id="PTHR11566:SF21">
    <property type="entry name" value="DYNAMIN RELATED PROTEIN 1, ISOFORM A"/>
    <property type="match status" value="1"/>
</dbReference>
<dbReference type="InterPro" id="IPR001401">
    <property type="entry name" value="Dynamin_GTPase"/>
</dbReference>
<dbReference type="PANTHER" id="PTHR11566">
    <property type="entry name" value="DYNAMIN"/>
    <property type="match status" value="1"/>
</dbReference>
<dbReference type="CDD" id="cd08771">
    <property type="entry name" value="DLP_1"/>
    <property type="match status" value="1"/>
</dbReference>
<organism evidence="4 5">
    <name type="scientific">Meristemomyces frigidus</name>
    <dbReference type="NCBI Taxonomy" id="1508187"/>
    <lineage>
        <taxon>Eukaryota</taxon>
        <taxon>Fungi</taxon>
        <taxon>Dikarya</taxon>
        <taxon>Ascomycota</taxon>
        <taxon>Pezizomycotina</taxon>
        <taxon>Dothideomycetes</taxon>
        <taxon>Dothideomycetidae</taxon>
        <taxon>Mycosphaerellales</taxon>
        <taxon>Teratosphaeriaceae</taxon>
        <taxon>Meristemomyces</taxon>
    </lineage>
</organism>
<evidence type="ECO:0000313" key="5">
    <source>
        <dbReference type="Proteomes" id="UP001310890"/>
    </source>
</evidence>
<protein>
    <recommendedName>
        <fullName evidence="3">Dynamin-type G domain-containing protein</fullName>
    </recommendedName>
</protein>
<evidence type="ECO:0000256" key="1">
    <source>
        <dbReference type="ARBA" id="ARBA00022741"/>
    </source>
</evidence>
<dbReference type="InterPro" id="IPR045063">
    <property type="entry name" value="Dynamin_N"/>
</dbReference>
<dbReference type="GO" id="GO:0008017">
    <property type="term" value="F:microtubule binding"/>
    <property type="evidence" value="ECO:0007669"/>
    <property type="project" value="TreeGrafter"/>
</dbReference>
<dbReference type="GO" id="GO:0016020">
    <property type="term" value="C:membrane"/>
    <property type="evidence" value="ECO:0007669"/>
    <property type="project" value="TreeGrafter"/>
</dbReference>
<dbReference type="Gene3D" id="3.40.50.300">
    <property type="entry name" value="P-loop containing nucleotide triphosphate hydrolases"/>
    <property type="match status" value="1"/>
</dbReference>
<evidence type="ECO:0000313" key="4">
    <source>
        <dbReference type="EMBL" id="KAK5107072.1"/>
    </source>
</evidence>
<dbReference type="GO" id="GO:0000266">
    <property type="term" value="P:mitochondrial fission"/>
    <property type="evidence" value="ECO:0007669"/>
    <property type="project" value="TreeGrafter"/>
</dbReference>
<dbReference type="Pfam" id="PF01031">
    <property type="entry name" value="Dynamin_M"/>
    <property type="match status" value="1"/>
</dbReference>
<keyword evidence="1" id="KW-0547">Nucleotide-binding</keyword>
<evidence type="ECO:0000256" key="2">
    <source>
        <dbReference type="ARBA" id="ARBA00023134"/>
    </source>
</evidence>
<dbReference type="GO" id="GO:0005739">
    <property type="term" value="C:mitochondrion"/>
    <property type="evidence" value="ECO:0007669"/>
    <property type="project" value="TreeGrafter"/>
</dbReference>
<dbReference type="AlphaFoldDB" id="A0AAN7TFG0"/>